<dbReference type="AlphaFoldDB" id="A0A9P6NRN1"/>
<keyword evidence="3" id="KW-1185">Reference proteome</keyword>
<comment type="caution">
    <text evidence="2">The sequence shown here is derived from an EMBL/GenBank/DDBJ whole genome shotgun (WGS) entry which is preliminary data.</text>
</comment>
<evidence type="ECO:0000313" key="3">
    <source>
        <dbReference type="Proteomes" id="UP000886653"/>
    </source>
</evidence>
<sequence length="146" mass="15853">MDQDSSSSASSSSNTLPPTSPTSITPTKPKHDFEPPPFKMPQPTPTTQTLHTSFPHPQPSFQSSDGTTQLSSLPSPLNASLLPVLSHGVKADTHHFNGEMSYEMLAPDPTFALPIEEEVHARMEAEFAHEITENTDTDLMPNFTPA</sequence>
<name>A0A9P6NRN1_9BASI</name>
<gene>
    <name evidence="2" type="ORF">CROQUDRAFT_87889</name>
</gene>
<dbReference type="EMBL" id="MU167219">
    <property type="protein sequence ID" value="KAG0150402.1"/>
    <property type="molecule type" value="Genomic_DNA"/>
</dbReference>
<feature type="compositionally biased region" description="Low complexity" evidence="1">
    <location>
        <begin position="45"/>
        <end position="76"/>
    </location>
</feature>
<dbReference type="Proteomes" id="UP000886653">
    <property type="component" value="Unassembled WGS sequence"/>
</dbReference>
<proteinExistence type="predicted"/>
<evidence type="ECO:0000256" key="1">
    <source>
        <dbReference type="SAM" id="MobiDB-lite"/>
    </source>
</evidence>
<accession>A0A9P6NRN1</accession>
<organism evidence="2 3">
    <name type="scientific">Cronartium quercuum f. sp. fusiforme G11</name>
    <dbReference type="NCBI Taxonomy" id="708437"/>
    <lineage>
        <taxon>Eukaryota</taxon>
        <taxon>Fungi</taxon>
        <taxon>Dikarya</taxon>
        <taxon>Basidiomycota</taxon>
        <taxon>Pucciniomycotina</taxon>
        <taxon>Pucciniomycetes</taxon>
        <taxon>Pucciniales</taxon>
        <taxon>Coleosporiaceae</taxon>
        <taxon>Cronartium</taxon>
    </lineage>
</organism>
<reference evidence="2" key="1">
    <citation type="submission" date="2013-11" db="EMBL/GenBank/DDBJ databases">
        <title>Genome sequence of the fusiform rust pathogen reveals effectors for host alternation and coevolution with pine.</title>
        <authorList>
            <consortium name="DOE Joint Genome Institute"/>
            <person name="Smith K."/>
            <person name="Pendleton A."/>
            <person name="Kubisiak T."/>
            <person name="Anderson C."/>
            <person name="Salamov A."/>
            <person name="Aerts A."/>
            <person name="Riley R."/>
            <person name="Clum A."/>
            <person name="Lindquist E."/>
            <person name="Ence D."/>
            <person name="Campbell M."/>
            <person name="Kronenberg Z."/>
            <person name="Feau N."/>
            <person name="Dhillon B."/>
            <person name="Hamelin R."/>
            <person name="Burleigh J."/>
            <person name="Smith J."/>
            <person name="Yandell M."/>
            <person name="Nelson C."/>
            <person name="Grigoriev I."/>
            <person name="Davis J."/>
        </authorList>
    </citation>
    <scope>NUCLEOTIDE SEQUENCE</scope>
    <source>
        <strain evidence="2">G11</strain>
    </source>
</reference>
<feature type="region of interest" description="Disordered" evidence="1">
    <location>
        <begin position="1"/>
        <end position="76"/>
    </location>
</feature>
<evidence type="ECO:0000313" key="2">
    <source>
        <dbReference type="EMBL" id="KAG0150402.1"/>
    </source>
</evidence>
<feature type="compositionally biased region" description="Low complexity" evidence="1">
    <location>
        <begin position="1"/>
        <end position="27"/>
    </location>
</feature>
<feature type="compositionally biased region" description="Pro residues" evidence="1">
    <location>
        <begin position="35"/>
        <end position="44"/>
    </location>
</feature>
<protein>
    <submittedName>
        <fullName evidence="2">Uncharacterized protein</fullName>
    </submittedName>
</protein>